<evidence type="ECO:0008006" key="2">
    <source>
        <dbReference type="Google" id="ProtNLM"/>
    </source>
</evidence>
<reference evidence="1" key="1">
    <citation type="journal article" date="2015" name="Nature">
        <title>Complex archaea that bridge the gap between prokaryotes and eukaryotes.</title>
        <authorList>
            <person name="Spang A."/>
            <person name="Saw J.H."/>
            <person name="Jorgensen S.L."/>
            <person name="Zaremba-Niedzwiedzka K."/>
            <person name="Martijn J."/>
            <person name="Lind A.E."/>
            <person name="van Eijk R."/>
            <person name="Schleper C."/>
            <person name="Guy L."/>
            <person name="Ettema T.J."/>
        </authorList>
    </citation>
    <scope>NUCLEOTIDE SEQUENCE</scope>
</reference>
<comment type="caution">
    <text evidence="1">The sequence shown here is derived from an EMBL/GenBank/DDBJ whole genome shotgun (WGS) entry which is preliminary data.</text>
</comment>
<evidence type="ECO:0000313" key="1">
    <source>
        <dbReference type="EMBL" id="KKN27587.1"/>
    </source>
</evidence>
<dbReference type="AlphaFoldDB" id="A0A0F9PSA1"/>
<organism evidence="1">
    <name type="scientific">marine sediment metagenome</name>
    <dbReference type="NCBI Taxonomy" id="412755"/>
    <lineage>
        <taxon>unclassified sequences</taxon>
        <taxon>metagenomes</taxon>
        <taxon>ecological metagenomes</taxon>
    </lineage>
</organism>
<protein>
    <recommendedName>
        <fullName evidence="2">DUF4139 domain-containing protein</fullName>
    </recommendedName>
</protein>
<name>A0A0F9PSA1_9ZZZZ</name>
<accession>A0A0F9PSA1</accession>
<proteinExistence type="predicted"/>
<sequence>MRANVPTRKKIKLNWFKSKCEFTIDRKINIEYNANSVTYNEQTWDVIVKYILIKEGDPKDIPPNSPMTLFKNGLPFLFLTTSGTIGNKIISEEMIDDDISVDDDIVHVIEGKPEINFEDALKPKEHIKVRTRYDKIIRKITVENKLDNEIELIFDFKQTKDVVFIKSDPPPSETEEPNYKYHLTIPSEESSKISLELQAKIVKRVTKIKSEFIKVLKK</sequence>
<dbReference type="EMBL" id="LAZR01002624">
    <property type="protein sequence ID" value="KKN27587.1"/>
    <property type="molecule type" value="Genomic_DNA"/>
</dbReference>
<gene>
    <name evidence="1" type="ORF">LCGC14_0863240</name>
</gene>